<reference evidence="2 3" key="1">
    <citation type="journal article" date="2016" name="ISME J.">
        <title>Chasing the elusive Euryarchaeota class WSA2: genomes reveal a uniquely fastidious methyl-reducing methanogen.</title>
        <authorList>
            <person name="Nobu M.K."/>
            <person name="Narihiro T."/>
            <person name="Kuroda K."/>
            <person name="Mei R."/>
            <person name="Liu W.T."/>
        </authorList>
    </citation>
    <scope>NUCLEOTIDE SEQUENCE [LARGE SCALE GENOMIC DNA]</scope>
    <source>
        <strain evidence="2">ADurb1013_Bin02101</strain>
    </source>
</reference>
<dbReference type="Pfam" id="PF00581">
    <property type="entry name" value="Rhodanese"/>
    <property type="match status" value="1"/>
</dbReference>
<protein>
    <submittedName>
        <fullName evidence="2">Molybdopterin biosynthesis-like protein MoeZ</fullName>
    </submittedName>
</protein>
<dbReference type="EMBL" id="LNJB01000032">
    <property type="protein sequence ID" value="KYC53020.1"/>
    <property type="molecule type" value="Genomic_DNA"/>
</dbReference>
<evidence type="ECO:0000259" key="1">
    <source>
        <dbReference type="PROSITE" id="PS50206"/>
    </source>
</evidence>
<organism evidence="2 3">
    <name type="scientific">Candidatus Methanofastidiosum methylothiophilum</name>
    <dbReference type="NCBI Taxonomy" id="1705564"/>
    <lineage>
        <taxon>Archaea</taxon>
        <taxon>Methanobacteriati</taxon>
        <taxon>Methanobacteriota</taxon>
        <taxon>Stenosarchaea group</taxon>
        <taxon>Candidatus Methanofastidiosia</taxon>
        <taxon>Candidatus Methanofastidiosales</taxon>
        <taxon>Candidatus Methanofastidiosaceae</taxon>
        <taxon>Candidatus Methanofastidiosum</taxon>
    </lineage>
</organism>
<comment type="caution">
    <text evidence="2">The sequence shown here is derived from an EMBL/GenBank/DDBJ whole genome shotgun (WGS) entry which is preliminary data.</text>
</comment>
<name>A0A150J737_9EURY</name>
<accession>A0A150J737</accession>
<dbReference type="AlphaFoldDB" id="A0A150J737"/>
<dbReference type="InterPro" id="IPR050229">
    <property type="entry name" value="GlpE_sulfurtransferase"/>
</dbReference>
<proteinExistence type="predicted"/>
<dbReference type="PANTHER" id="PTHR43031:SF1">
    <property type="entry name" value="PYRIDINE NUCLEOTIDE-DISULPHIDE OXIDOREDUCTASE"/>
    <property type="match status" value="1"/>
</dbReference>
<dbReference type="Gene3D" id="3.40.250.10">
    <property type="entry name" value="Rhodanese-like domain"/>
    <property type="match status" value="1"/>
</dbReference>
<dbReference type="InterPro" id="IPR036873">
    <property type="entry name" value="Rhodanese-like_dom_sf"/>
</dbReference>
<dbReference type="CDD" id="cd00158">
    <property type="entry name" value="RHOD"/>
    <property type="match status" value="1"/>
</dbReference>
<dbReference type="Proteomes" id="UP000092420">
    <property type="component" value="Unassembled WGS sequence"/>
</dbReference>
<dbReference type="SUPFAM" id="SSF52821">
    <property type="entry name" value="Rhodanese/Cell cycle control phosphatase"/>
    <property type="match status" value="1"/>
</dbReference>
<dbReference type="SMART" id="SM00450">
    <property type="entry name" value="RHOD"/>
    <property type="match status" value="1"/>
</dbReference>
<dbReference type="InterPro" id="IPR001763">
    <property type="entry name" value="Rhodanese-like_dom"/>
</dbReference>
<evidence type="ECO:0000313" key="3">
    <source>
        <dbReference type="Proteomes" id="UP000092420"/>
    </source>
</evidence>
<gene>
    <name evidence="2" type="ORF">AN188_01520</name>
</gene>
<evidence type="ECO:0000313" key="2">
    <source>
        <dbReference type="EMBL" id="KYC53020.1"/>
    </source>
</evidence>
<sequence length="255" mass="27964">MKKKMFSIFILAAFLVSFVPGVMSESKVALVANSIDIEMNPGLIATLKENGLTTDYFGAKDKGYDAYDYVIILGGPDSSEHTGGISKKILKDADKENLRNRKYKILYETDDFFKQGQKVFVLAGTDREYTKAAVDTYTAQIISKIKNQSSKPEASATSSIGKNLTARELKQMLESGEDIYFIDIRNPGDYGRGHFPGAVNIPFNKLSVKLGQIPTDKKVVVYCDAGNIAASGASYLRSKGYSNVYALIDPYSILG</sequence>
<dbReference type="PROSITE" id="PS50206">
    <property type="entry name" value="RHODANESE_3"/>
    <property type="match status" value="1"/>
</dbReference>
<feature type="domain" description="Rhodanese" evidence="1">
    <location>
        <begin position="175"/>
        <end position="250"/>
    </location>
</feature>
<dbReference type="PANTHER" id="PTHR43031">
    <property type="entry name" value="FAD-DEPENDENT OXIDOREDUCTASE"/>
    <property type="match status" value="1"/>
</dbReference>